<keyword evidence="1" id="KW-0472">Membrane</keyword>
<feature type="transmembrane region" description="Helical" evidence="1">
    <location>
        <begin position="12"/>
        <end position="31"/>
    </location>
</feature>
<dbReference type="OrthoDB" id="10002261at2"/>
<dbReference type="AlphaFoldDB" id="N9PFB0"/>
<feature type="transmembrane region" description="Helical" evidence="1">
    <location>
        <begin position="111"/>
        <end position="136"/>
    </location>
</feature>
<gene>
    <name evidence="2" type="ORF">F889_03998</name>
</gene>
<comment type="caution">
    <text evidence="2">The sequence shown here is derived from an EMBL/GenBank/DDBJ whole genome shotgun (WGS) entry which is preliminary data.</text>
</comment>
<organism evidence="2 3">
    <name type="scientific">Acinetobacter colistiniresistens</name>
    <dbReference type="NCBI Taxonomy" id="280145"/>
    <lineage>
        <taxon>Bacteria</taxon>
        <taxon>Pseudomonadati</taxon>
        <taxon>Pseudomonadota</taxon>
        <taxon>Gammaproteobacteria</taxon>
        <taxon>Moraxellales</taxon>
        <taxon>Moraxellaceae</taxon>
        <taxon>Acinetobacter</taxon>
    </lineage>
</organism>
<reference evidence="2 3" key="1">
    <citation type="submission" date="2013-02" db="EMBL/GenBank/DDBJ databases">
        <title>The Genome Sequence of Acinetobacter sp. NIPH 1859.</title>
        <authorList>
            <consortium name="The Broad Institute Genome Sequencing Platform"/>
            <consortium name="The Broad Institute Genome Sequencing Center for Infectious Disease"/>
            <person name="Cerqueira G."/>
            <person name="Feldgarden M."/>
            <person name="Courvalin P."/>
            <person name="Perichon B."/>
            <person name="Grillot-Courvalin C."/>
            <person name="Clermont D."/>
            <person name="Rocha E."/>
            <person name="Yoon E.-J."/>
            <person name="Nemec A."/>
            <person name="Walker B."/>
            <person name="Young S.K."/>
            <person name="Zeng Q."/>
            <person name="Gargeya S."/>
            <person name="Fitzgerald M."/>
            <person name="Haas B."/>
            <person name="Abouelleil A."/>
            <person name="Alvarado L."/>
            <person name="Arachchi H.M."/>
            <person name="Berlin A.M."/>
            <person name="Chapman S.B."/>
            <person name="Dewar J."/>
            <person name="Goldberg J."/>
            <person name="Griggs A."/>
            <person name="Gujja S."/>
            <person name="Hansen M."/>
            <person name="Howarth C."/>
            <person name="Imamovic A."/>
            <person name="Larimer J."/>
            <person name="McCowan C."/>
            <person name="Murphy C."/>
            <person name="Neiman D."/>
            <person name="Pearson M."/>
            <person name="Priest M."/>
            <person name="Roberts A."/>
            <person name="Saif S."/>
            <person name="Shea T."/>
            <person name="Sisk P."/>
            <person name="Sykes S."/>
            <person name="Wortman J."/>
            <person name="Nusbaum C."/>
            <person name="Birren B."/>
        </authorList>
    </citation>
    <scope>NUCLEOTIDE SEQUENCE [LARGE SCALE GENOMIC DNA]</scope>
    <source>
        <strain evidence="2 3">NIPH 1859</strain>
    </source>
</reference>
<feature type="transmembrane region" description="Helical" evidence="1">
    <location>
        <begin position="181"/>
        <end position="201"/>
    </location>
</feature>
<dbReference type="EMBL" id="APRZ01000026">
    <property type="protein sequence ID" value="ENX32098.1"/>
    <property type="molecule type" value="Genomic_DNA"/>
</dbReference>
<keyword evidence="1" id="KW-1133">Transmembrane helix</keyword>
<name>N9PFB0_9GAMM</name>
<evidence type="ECO:0000313" key="2">
    <source>
        <dbReference type="EMBL" id="ENX32098.1"/>
    </source>
</evidence>
<keyword evidence="1" id="KW-0812">Transmembrane</keyword>
<accession>N9PFB0</accession>
<evidence type="ECO:0000256" key="1">
    <source>
        <dbReference type="SAM" id="Phobius"/>
    </source>
</evidence>
<sequence length="266" mass="31115">MYDYIFKRLSKLVFLYTFFTISISFAGLLYFDGFSRRLDFNNSIFELDFTSFFESVLISDHHNIMANISVFIIFFISFAVLYPKSLIFLFDIFRLSILSIGYFLGLSQKSLIFFLIYISPFLLPFALVILIIKALCLKLNEIDKIKHHMQSCKEKLAVHPEYIERTSRIDEGTKDFLRSNIVFFAFSILFLFWLGWVIYIGNQGKKHAEFYLNSKKYKMVYLTNNSEIKGVFVSKVKNGYLFVLNEAGQNKDKASFIPDSAILRID</sequence>
<protein>
    <submittedName>
        <fullName evidence="2">Uncharacterized protein</fullName>
    </submittedName>
</protein>
<feature type="transmembrane region" description="Helical" evidence="1">
    <location>
        <begin position="64"/>
        <end position="82"/>
    </location>
</feature>
<proteinExistence type="predicted"/>
<keyword evidence="3" id="KW-1185">Reference proteome</keyword>
<dbReference type="Proteomes" id="UP000013009">
    <property type="component" value="Unassembled WGS sequence"/>
</dbReference>
<dbReference type="HOGENOM" id="CLU_1044386_0_0_6"/>
<evidence type="ECO:0000313" key="3">
    <source>
        <dbReference type="Proteomes" id="UP000013009"/>
    </source>
</evidence>
<dbReference type="RefSeq" id="WP_005278812.1">
    <property type="nucleotide sequence ID" value="NZ_KB850199.1"/>
</dbReference>
<dbReference type="PATRIC" id="fig|1217695.3.peg.3881"/>